<dbReference type="OrthoDB" id="17798at2759"/>
<dbReference type="AlphaFoldDB" id="A0A8J8SWC5"/>
<protein>
    <submittedName>
        <fullName evidence="1">Uncharacterized protein</fullName>
    </submittedName>
</protein>
<gene>
    <name evidence="1" type="ORF">FGO68_gene2890</name>
</gene>
<organism evidence="1 2">
    <name type="scientific">Halteria grandinella</name>
    <dbReference type="NCBI Taxonomy" id="5974"/>
    <lineage>
        <taxon>Eukaryota</taxon>
        <taxon>Sar</taxon>
        <taxon>Alveolata</taxon>
        <taxon>Ciliophora</taxon>
        <taxon>Intramacronucleata</taxon>
        <taxon>Spirotrichea</taxon>
        <taxon>Stichotrichia</taxon>
        <taxon>Sporadotrichida</taxon>
        <taxon>Halteriidae</taxon>
        <taxon>Halteria</taxon>
    </lineage>
</organism>
<dbReference type="Proteomes" id="UP000785679">
    <property type="component" value="Unassembled WGS sequence"/>
</dbReference>
<reference evidence="1" key="1">
    <citation type="submission" date="2019-06" db="EMBL/GenBank/DDBJ databases">
        <authorList>
            <person name="Zheng W."/>
        </authorList>
    </citation>
    <scope>NUCLEOTIDE SEQUENCE</scope>
    <source>
        <strain evidence="1">QDHG01</strain>
    </source>
</reference>
<keyword evidence="2" id="KW-1185">Reference proteome</keyword>
<evidence type="ECO:0000313" key="2">
    <source>
        <dbReference type="Proteomes" id="UP000785679"/>
    </source>
</evidence>
<comment type="caution">
    <text evidence="1">The sequence shown here is derived from an EMBL/GenBank/DDBJ whole genome shotgun (WGS) entry which is preliminary data.</text>
</comment>
<accession>A0A8J8SWC5</accession>
<dbReference type="EMBL" id="RRYP01021163">
    <property type="protein sequence ID" value="TNV72726.1"/>
    <property type="molecule type" value="Genomic_DNA"/>
</dbReference>
<evidence type="ECO:0000313" key="1">
    <source>
        <dbReference type="EMBL" id="TNV72726.1"/>
    </source>
</evidence>
<sequence>MRFIKHLILKKQINVPDQLELVIYLLLQERVTQAIEVFEKIKIGERDDAQLQYDYLKAYLDFYQCGQRESREFKEARRISHQYLDYPVHHWRVLFTAIADQIQEIDEINNPVVAAQIVIDNFEDTEQQRRKKQVSTEPQLEIYLSESHITIDCLNTPVVTLSYYPIDLETLFSHNPFFFSATDSANLDNFSFVLPVLTEQLEITQPSTQHLIPITNANVLIEAAANGIKQYKTHFPSSQKHRVHLFENLGELKVTNESLPLPETYVKVYSKQRGGSGEVKFFKDGYTDMRGRFDYGQLSGTSIDNVEKFAVFIASEKWGSVVKECKPPHTLAKV</sequence>
<proteinExistence type="predicted"/>
<name>A0A8J8SWC5_HALGN</name>